<accession>A0AAV3SIS6</accession>
<name>A0AAV3SIS6_HALDO</name>
<keyword evidence="5" id="KW-1185">Reference proteome</keyword>
<dbReference type="GeneID" id="71761578"/>
<feature type="region of interest" description="Disordered" evidence="1">
    <location>
        <begin position="168"/>
        <end position="193"/>
    </location>
</feature>
<reference evidence="3" key="1">
    <citation type="journal article" date="2014" name="Int. J. Syst. Evol. Microbiol.">
        <title>Complete genome sequence of Corynebacterium casei LMG S-19264T (=DSM 44701T), isolated from a smear-ripened cheese.</title>
        <authorList>
            <consortium name="US DOE Joint Genome Institute (JGI-PGF)"/>
            <person name="Walter F."/>
            <person name="Albersmeier A."/>
            <person name="Kalinowski J."/>
            <person name="Ruckert C."/>
        </authorList>
    </citation>
    <scope>NUCLEOTIDE SEQUENCE</scope>
    <source>
        <strain evidence="3">JCM 12289</strain>
    </source>
</reference>
<feature type="region of interest" description="Disordered" evidence="1">
    <location>
        <begin position="61"/>
        <end position="80"/>
    </location>
</feature>
<dbReference type="AlphaFoldDB" id="A0AAV3SIS6"/>
<reference evidence="4" key="2">
    <citation type="submission" date="2022-04" db="EMBL/GenBank/DDBJ databases">
        <title>Sequencing and genomic assembly of Halococcus dombrowskii.</title>
        <authorList>
            <person name="Lim S.W."/>
            <person name="MacLea K.S."/>
        </authorList>
    </citation>
    <scope>NUCLEOTIDE SEQUENCE</scope>
    <source>
        <strain evidence="4">H4</strain>
    </source>
</reference>
<dbReference type="RefSeq" id="WP_244705149.1">
    <property type="nucleotide sequence ID" value="NZ_BAAADN010000043.1"/>
</dbReference>
<sequence>MNRTAVKYVGVVLIVGGLVLSTVGVGAFSTVEANRQLFVGVGAESNSYLGISASGATVATNGSNDGMGTHTARPREERTASSTVVLGTVTNYFPAELDTIDSTVSKTSGGVAVSDVHVRNLPLESGARTSLVATVDCGGMSHGTVTISFEATGTDTRATAERTMPVTCVNRSSPPSNPPRPLLSPQRVGGGSG</sequence>
<evidence type="ECO:0000313" key="6">
    <source>
        <dbReference type="Proteomes" id="UP001500962"/>
    </source>
</evidence>
<dbReference type="EMBL" id="BAAADN010000043">
    <property type="protein sequence ID" value="GAA0469021.1"/>
    <property type="molecule type" value="Genomic_DNA"/>
</dbReference>
<proteinExistence type="predicted"/>
<dbReference type="Proteomes" id="UP001500962">
    <property type="component" value="Unassembled WGS sequence"/>
</dbReference>
<keyword evidence="2" id="KW-1133">Transmembrane helix</keyword>
<dbReference type="KEGG" id="hdo:MUK72_06980"/>
<evidence type="ECO:0000256" key="1">
    <source>
        <dbReference type="SAM" id="MobiDB-lite"/>
    </source>
</evidence>
<reference evidence="3" key="3">
    <citation type="submission" date="2023-12" db="EMBL/GenBank/DDBJ databases">
        <authorList>
            <person name="Sun Q."/>
            <person name="Inoue M."/>
        </authorList>
    </citation>
    <scope>NUCLEOTIDE SEQUENCE</scope>
    <source>
        <strain evidence="3">JCM 12289</strain>
    </source>
</reference>
<evidence type="ECO:0000313" key="4">
    <source>
        <dbReference type="EMBL" id="UOO96441.1"/>
    </source>
</evidence>
<protein>
    <submittedName>
        <fullName evidence="3">Uncharacterized protein</fullName>
    </submittedName>
</protein>
<feature type="transmembrane region" description="Helical" evidence="2">
    <location>
        <begin position="6"/>
        <end position="28"/>
    </location>
</feature>
<keyword evidence="2" id="KW-0812">Transmembrane</keyword>
<keyword evidence="2" id="KW-0472">Membrane</keyword>
<organism evidence="3 6">
    <name type="scientific">Halococcus dombrowskii</name>
    <dbReference type="NCBI Taxonomy" id="179637"/>
    <lineage>
        <taxon>Archaea</taxon>
        <taxon>Methanobacteriati</taxon>
        <taxon>Methanobacteriota</taxon>
        <taxon>Stenosarchaea group</taxon>
        <taxon>Halobacteria</taxon>
        <taxon>Halobacteriales</taxon>
        <taxon>Halococcaceae</taxon>
        <taxon>Halococcus</taxon>
    </lineage>
</organism>
<dbReference type="EMBL" id="CP095005">
    <property type="protein sequence ID" value="UOO96441.1"/>
    <property type="molecule type" value="Genomic_DNA"/>
</dbReference>
<evidence type="ECO:0000256" key="2">
    <source>
        <dbReference type="SAM" id="Phobius"/>
    </source>
</evidence>
<evidence type="ECO:0000313" key="5">
    <source>
        <dbReference type="Proteomes" id="UP000830542"/>
    </source>
</evidence>
<dbReference type="Proteomes" id="UP000830542">
    <property type="component" value="Chromosome"/>
</dbReference>
<gene>
    <name evidence="3" type="ORF">GCM10008985_27600</name>
    <name evidence="4" type="ORF">MUK72_06980</name>
</gene>
<evidence type="ECO:0000313" key="3">
    <source>
        <dbReference type="EMBL" id="GAA0469021.1"/>
    </source>
</evidence>